<dbReference type="SUPFAM" id="SSF54523">
    <property type="entry name" value="Pili subunits"/>
    <property type="match status" value="1"/>
</dbReference>
<dbReference type="Proteomes" id="UP000249396">
    <property type="component" value="Unassembled WGS sequence"/>
</dbReference>
<dbReference type="InterPro" id="IPR012902">
    <property type="entry name" value="N_methyl_site"/>
</dbReference>
<dbReference type="AlphaFoldDB" id="A0A2W4RZ99"/>
<feature type="region of interest" description="Disordered" evidence="1">
    <location>
        <begin position="25"/>
        <end position="55"/>
    </location>
</feature>
<protein>
    <recommendedName>
        <fullName evidence="5">Prepilin-type N-terminal cleavage/methylation domain-containing protein</fullName>
    </recommendedName>
</protein>
<gene>
    <name evidence="3" type="ORF">DM484_30210</name>
</gene>
<reference evidence="3 4" key="1">
    <citation type="journal article" date="2018" name="Aquat. Microb. Ecol.">
        <title>Gammaproteobacterial methanotrophs dominate.</title>
        <authorList>
            <person name="Rissanen A.J."/>
            <person name="Saarenheimo J."/>
            <person name="Tiirola M."/>
            <person name="Peura S."/>
            <person name="Aalto S.L."/>
            <person name="Karvinen A."/>
            <person name="Nykanen H."/>
        </authorList>
    </citation>
    <scope>NUCLEOTIDE SEQUENCE [LARGE SCALE GENOMIC DNA]</scope>
    <source>
        <strain evidence="3">AMbin10</strain>
    </source>
</reference>
<comment type="caution">
    <text evidence="3">The sequence shown here is derived from an EMBL/GenBank/DDBJ whole genome shotgun (WGS) entry which is preliminary data.</text>
</comment>
<accession>A0A2W4RZ99</accession>
<dbReference type="Gene3D" id="3.30.700.10">
    <property type="entry name" value="Glycoprotein, Type 4 Pilin"/>
    <property type="match status" value="1"/>
</dbReference>
<dbReference type="PROSITE" id="PS00409">
    <property type="entry name" value="PROKAR_NTER_METHYL"/>
    <property type="match status" value="1"/>
</dbReference>
<organism evidence="3 4">
    <name type="scientific">Candidatus Methylumidiphilus alinenensis</name>
    <dbReference type="NCBI Taxonomy" id="2202197"/>
    <lineage>
        <taxon>Bacteria</taxon>
        <taxon>Pseudomonadati</taxon>
        <taxon>Pseudomonadota</taxon>
        <taxon>Gammaproteobacteria</taxon>
        <taxon>Methylococcales</taxon>
        <taxon>Candidatus Methylumidiphilus</taxon>
    </lineage>
</organism>
<sequence length="831" mass="88779">MLTIRTRIYCNRSYRQPLADAVETKGNRMKKGGRPSFRQGCRNPASKDGKLRDTLSPQVPKYIKPQADKLLESNTCTNVELPSMALDAFGTSLSRTLRAAKPCKSAILPICPAIPSEMTAFPACPELCITTRAPACAGSQAPAWEPLPYKLLLDPTPESRASQTVFPSRKYRPYTQVPSNQKCRHSGRDCRNLEAMEGKLVAEQVFYSDNLQPAVSHPCELDSGNPCRNDGSATLAYNDESRSLGMGKKSHGFTLIELMVALTIMAITATILIKSTSGLQDQGRYNQTVDRVNQIKQAIVNVQTVNGVPQVSGFVADMGRLPYCVHELLTNNSPCNGSNDLPWGVIGFCGATTTYTTLANCTSGWSSLTNPLPNTMGAFWNGPYLQTSNSPTQSYAFTDGWGNDYAFPSIMSASTSCSTPYSLISFPDNQSNCAELDNYNYGWRFDYYDPPNQTSTTNYLLNLQSYGSDGLPDTIDTNASAYQTDYPADANQPVIHLQDWLFNLGFVATTLNSGSTQQLQPTSVTINLTHTNPSPFSFSASKSTDIQTVCNIVGGTGSSSSSAYNCTMNQTLCATMGGSWNPSSGTGTCTLTQQPLQSLCTGGSANGTWSNANGGQCTLTSLSATNCGLLNNTTYVSYSNSCTFPPSSTLPILSTTCTNFSGTWSGSTCSLTNGTTIFSNTSGISGISDFCSAIGGYWNISASTCFIAAPLLPLTPPAFISNICLNIFYRNITASTITPIVVATSTATVTNDGQPHVVNFSNFSVYDLNATALSTTALVPVGQNAISVTSLDNNGVCSGPVGTGVVTYPANHSSSPIPQTFLPGQPLIFNW</sequence>
<dbReference type="InterPro" id="IPR045584">
    <property type="entry name" value="Pilin-like"/>
</dbReference>
<keyword evidence="2" id="KW-0472">Membrane</keyword>
<evidence type="ECO:0000256" key="1">
    <source>
        <dbReference type="SAM" id="MobiDB-lite"/>
    </source>
</evidence>
<dbReference type="EMBL" id="QJPH01000584">
    <property type="protein sequence ID" value="PZN69200.1"/>
    <property type="molecule type" value="Genomic_DNA"/>
</dbReference>
<evidence type="ECO:0000313" key="4">
    <source>
        <dbReference type="Proteomes" id="UP000249396"/>
    </source>
</evidence>
<evidence type="ECO:0000313" key="3">
    <source>
        <dbReference type="EMBL" id="PZN69200.1"/>
    </source>
</evidence>
<keyword evidence="2" id="KW-1133">Transmembrane helix</keyword>
<proteinExistence type="predicted"/>
<dbReference type="NCBIfam" id="TIGR02532">
    <property type="entry name" value="IV_pilin_GFxxxE"/>
    <property type="match status" value="1"/>
</dbReference>
<feature type="transmembrane region" description="Helical" evidence="2">
    <location>
        <begin position="252"/>
        <end position="273"/>
    </location>
</feature>
<dbReference type="Pfam" id="PF07963">
    <property type="entry name" value="N_methyl"/>
    <property type="match status" value="1"/>
</dbReference>
<evidence type="ECO:0008006" key="5">
    <source>
        <dbReference type="Google" id="ProtNLM"/>
    </source>
</evidence>
<keyword evidence="2" id="KW-0812">Transmembrane</keyword>
<name>A0A2W4RZ99_9GAMM</name>
<evidence type="ECO:0000256" key="2">
    <source>
        <dbReference type="SAM" id="Phobius"/>
    </source>
</evidence>